<sequence length="83" mass="9432">MSAMPSADIYREKEKNKHGKCALVLVGRDRKAKSWQTGPWHATQSILSNFGSLKKEIEARLSIFFNDIVLLRLSFVDSMFIAC</sequence>
<proteinExistence type="predicted"/>
<keyword evidence="1" id="KW-1185">Reference proteome</keyword>
<evidence type="ECO:0000313" key="2">
    <source>
        <dbReference type="WBParaSite" id="Pan_g15650.t1"/>
    </source>
</evidence>
<name>A0A7E4V254_PANRE</name>
<accession>A0A7E4V254</accession>
<dbReference type="Proteomes" id="UP000492821">
    <property type="component" value="Unassembled WGS sequence"/>
</dbReference>
<protein>
    <submittedName>
        <fullName evidence="2">Uncharacterized protein</fullName>
    </submittedName>
</protein>
<reference evidence="1" key="1">
    <citation type="journal article" date="2013" name="Genetics">
        <title>The draft genome and transcriptome of Panagrellus redivivus are shaped by the harsh demands of a free-living lifestyle.</title>
        <authorList>
            <person name="Srinivasan J."/>
            <person name="Dillman A.R."/>
            <person name="Macchietto M.G."/>
            <person name="Heikkinen L."/>
            <person name="Lakso M."/>
            <person name="Fracchia K.M."/>
            <person name="Antoshechkin I."/>
            <person name="Mortazavi A."/>
            <person name="Wong G."/>
            <person name="Sternberg P.W."/>
        </authorList>
    </citation>
    <scope>NUCLEOTIDE SEQUENCE [LARGE SCALE GENOMIC DNA]</scope>
    <source>
        <strain evidence="1">MT8872</strain>
    </source>
</reference>
<dbReference type="AlphaFoldDB" id="A0A7E4V254"/>
<evidence type="ECO:0000313" key="1">
    <source>
        <dbReference type="Proteomes" id="UP000492821"/>
    </source>
</evidence>
<dbReference type="WBParaSite" id="Pan_g15650.t1">
    <property type="protein sequence ID" value="Pan_g15650.t1"/>
    <property type="gene ID" value="Pan_g15650"/>
</dbReference>
<organism evidence="1 2">
    <name type="scientific">Panagrellus redivivus</name>
    <name type="common">Microworm</name>
    <dbReference type="NCBI Taxonomy" id="6233"/>
    <lineage>
        <taxon>Eukaryota</taxon>
        <taxon>Metazoa</taxon>
        <taxon>Ecdysozoa</taxon>
        <taxon>Nematoda</taxon>
        <taxon>Chromadorea</taxon>
        <taxon>Rhabditida</taxon>
        <taxon>Tylenchina</taxon>
        <taxon>Panagrolaimomorpha</taxon>
        <taxon>Panagrolaimoidea</taxon>
        <taxon>Panagrolaimidae</taxon>
        <taxon>Panagrellus</taxon>
    </lineage>
</organism>
<reference evidence="2" key="2">
    <citation type="submission" date="2020-10" db="UniProtKB">
        <authorList>
            <consortium name="WormBaseParasite"/>
        </authorList>
    </citation>
    <scope>IDENTIFICATION</scope>
</reference>